<feature type="region of interest" description="Disordered" evidence="1">
    <location>
        <begin position="707"/>
        <end position="755"/>
    </location>
</feature>
<dbReference type="PRINTS" id="PR00625">
    <property type="entry name" value="JDOMAIN"/>
</dbReference>
<feature type="compositionally biased region" description="Polar residues" evidence="1">
    <location>
        <begin position="718"/>
        <end position="731"/>
    </location>
</feature>
<reference evidence="4 5" key="1">
    <citation type="submission" date="2015-06" db="EMBL/GenBank/DDBJ databases">
        <title>Talaromyces atroroseus IBT 11181 draft genome.</title>
        <authorList>
            <person name="Rasmussen K.B."/>
            <person name="Rasmussen S."/>
            <person name="Petersen B."/>
            <person name="Sicheritz-Ponten T."/>
            <person name="Mortensen U.H."/>
            <person name="Thrane U."/>
        </authorList>
    </citation>
    <scope>NUCLEOTIDE SEQUENCE [LARGE SCALE GENOMIC DNA]</scope>
    <source>
        <strain evidence="4 5">IBT 11181</strain>
    </source>
</reference>
<dbReference type="InterPro" id="IPR001623">
    <property type="entry name" value="DnaJ_domain"/>
</dbReference>
<sequence length="755" mass="80867">MSGILSFFGWAVLPNYVTSILQNVYYGLTIRAGDPRPQPGSPRFDKHRRRIFIFAVTLYLFYTLYESFHEVRAAGDFYSVLGVSPLADERTIKSRFRRLAAQHHPDKLSQSQAQQQSSDGFFVYLKLAQDTLLDPARRFGYDRFGPQVNDWRSARTMHDFLYGGLSQALLQYAGGLGTILVLNFVYWSPWGRFWRFYTFAALVVLEMVLVTRPLAFVISSESLPTMLQPARTSAFYLLPFQIISLARRVSITVHIFISQLTPLYVSRTAAASASGAVLSSQTMQRLGQVAQLSRMTDVEASRLLELSLSPFRGDGESVTTLRRGMKEGLVVGSVRNTPEVQEAVAQRQHVHCSASSATLQPRPLVNQFDGCGGSTSRRSTSAAWIIVGPSPDGTVRNWLADGWAGQPSERPKPNKITTMDSRSLFSSPSSSSSPPPPPPPPVSLPLLTTLAIAVALAQHHAAIVGLCHIPSALPSLPLPPVPTGLPPIMPASSSKNTAASSSTNNNNTTQSRTIVLKLSSTLLSRFPSDSPAVDDKDVKVKDASSPPSSTSGEAGLQASSFDNASDAASTPAAAEGSGKGKKAGAAAASRGTKRALNQNGESKPPRSRPSVKKRLKMDEKALDASKLMPPSHKLGPKANQGAINAGLRALDRSGAPCRKWERKPFQLKSFTGVVWGLSSWRTPKAEQTAESSSEEANGVAVAVVSAANGTGTADSDSKANPMSSAVPSEKSNAGEGDLPSLPPSTAESPVPMITA</sequence>
<dbReference type="Gene3D" id="1.10.287.110">
    <property type="entry name" value="DnaJ domain"/>
    <property type="match status" value="1"/>
</dbReference>
<evidence type="ECO:0000256" key="2">
    <source>
        <dbReference type="SAM" id="Phobius"/>
    </source>
</evidence>
<feature type="transmembrane region" description="Helical" evidence="2">
    <location>
        <begin position="194"/>
        <end position="215"/>
    </location>
</feature>
<feature type="domain" description="J" evidence="3">
    <location>
        <begin position="76"/>
        <end position="145"/>
    </location>
</feature>
<proteinExistence type="predicted"/>
<feature type="compositionally biased region" description="Low complexity" evidence="1">
    <location>
        <begin position="490"/>
        <end position="511"/>
    </location>
</feature>
<feature type="region of interest" description="Disordered" evidence="1">
    <location>
        <begin position="401"/>
        <end position="442"/>
    </location>
</feature>
<dbReference type="OrthoDB" id="436519at2759"/>
<dbReference type="Pfam" id="PF00226">
    <property type="entry name" value="DnaJ"/>
    <property type="match status" value="1"/>
</dbReference>
<dbReference type="CDD" id="cd06257">
    <property type="entry name" value="DnaJ"/>
    <property type="match status" value="1"/>
</dbReference>
<dbReference type="EMBL" id="LFMY01000009">
    <property type="protein sequence ID" value="OKL58504.1"/>
    <property type="molecule type" value="Genomic_DNA"/>
</dbReference>
<feature type="compositionally biased region" description="Low complexity" evidence="1">
    <location>
        <begin position="421"/>
        <end position="432"/>
    </location>
</feature>
<keyword evidence="2" id="KW-1133">Transmembrane helix</keyword>
<dbReference type="PANTHER" id="PTHR28061">
    <property type="entry name" value="INO EIGHTY SUBUNIT 4"/>
    <property type="match status" value="1"/>
</dbReference>
<evidence type="ECO:0000313" key="5">
    <source>
        <dbReference type="Proteomes" id="UP000214365"/>
    </source>
</evidence>
<keyword evidence="2" id="KW-0812">Transmembrane</keyword>
<feature type="compositionally biased region" description="Basic and acidic residues" evidence="1">
    <location>
        <begin position="533"/>
        <end position="542"/>
    </location>
</feature>
<evidence type="ECO:0000256" key="1">
    <source>
        <dbReference type="SAM" id="MobiDB-lite"/>
    </source>
</evidence>
<dbReference type="GeneID" id="31005959"/>
<name>A0A225AJP9_TALAT</name>
<dbReference type="InterPro" id="IPR036869">
    <property type="entry name" value="J_dom_sf"/>
</dbReference>
<feature type="compositionally biased region" description="Basic residues" evidence="1">
    <location>
        <begin position="605"/>
        <end position="615"/>
    </location>
</feature>
<dbReference type="AlphaFoldDB" id="A0A225AJP9"/>
<feature type="region of interest" description="Disordered" evidence="1">
    <location>
        <begin position="487"/>
        <end position="511"/>
    </location>
</feature>
<keyword evidence="2" id="KW-0472">Membrane</keyword>
<feature type="transmembrane region" description="Helical" evidence="2">
    <location>
        <begin position="51"/>
        <end position="68"/>
    </location>
</feature>
<dbReference type="STRING" id="1441469.A0A225AJP9"/>
<comment type="caution">
    <text evidence="4">The sequence shown here is derived from an EMBL/GenBank/DDBJ whole genome shotgun (WGS) entry which is preliminary data.</text>
</comment>
<accession>A0A225AJP9</accession>
<feature type="compositionally biased region" description="Low complexity" evidence="1">
    <location>
        <begin position="558"/>
        <end position="576"/>
    </location>
</feature>
<dbReference type="Proteomes" id="UP000214365">
    <property type="component" value="Unassembled WGS sequence"/>
</dbReference>
<dbReference type="InterPro" id="IPR013175">
    <property type="entry name" value="INO80_su_Ies4"/>
</dbReference>
<feature type="compositionally biased region" description="Pro residues" evidence="1">
    <location>
        <begin position="433"/>
        <end position="442"/>
    </location>
</feature>
<dbReference type="GO" id="GO:0031011">
    <property type="term" value="C:Ino80 complex"/>
    <property type="evidence" value="ECO:0007669"/>
    <property type="project" value="InterPro"/>
</dbReference>
<organism evidence="4 5">
    <name type="scientific">Talaromyces atroroseus</name>
    <dbReference type="NCBI Taxonomy" id="1441469"/>
    <lineage>
        <taxon>Eukaryota</taxon>
        <taxon>Fungi</taxon>
        <taxon>Dikarya</taxon>
        <taxon>Ascomycota</taxon>
        <taxon>Pezizomycotina</taxon>
        <taxon>Eurotiomycetes</taxon>
        <taxon>Eurotiomycetidae</taxon>
        <taxon>Eurotiales</taxon>
        <taxon>Trichocomaceae</taxon>
        <taxon>Talaromyces</taxon>
        <taxon>Talaromyces sect. Trachyspermi</taxon>
    </lineage>
</organism>
<evidence type="ECO:0000259" key="3">
    <source>
        <dbReference type="PROSITE" id="PS50076"/>
    </source>
</evidence>
<protein>
    <recommendedName>
        <fullName evidence="3">J domain-containing protein</fullName>
    </recommendedName>
</protein>
<dbReference type="SMART" id="SM00271">
    <property type="entry name" value="DnaJ"/>
    <property type="match status" value="1"/>
</dbReference>
<feature type="region of interest" description="Disordered" evidence="1">
    <location>
        <begin position="525"/>
        <end position="640"/>
    </location>
</feature>
<dbReference type="Pfam" id="PF08193">
    <property type="entry name" value="INO80_Ies4"/>
    <property type="match status" value="1"/>
</dbReference>
<feature type="transmembrane region" description="Helical" evidence="2">
    <location>
        <begin position="169"/>
        <end position="187"/>
    </location>
</feature>
<dbReference type="PANTHER" id="PTHR28061:SF1">
    <property type="entry name" value="INO80 COMPLEX SUBUNIT 4"/>
    <property type="match status" value="1"/>
</dbReference>
<dbReference type="GO" id="GO:0006338">
    <property type="term" value="P:chromatin remodeling"/>
    <property type="evidence" value="ECO:0007669"/>
    <property type="project" value="InterPro"/>
</dbReference>
<dbReference type="PROSITE" id="PS50076">
    <property type="entry name" value="DNAJ_2"/>
    <property type="match status" value="1"/>
</dbReference>
<keyword evidence="5" id="KW-1185">Reference proteome</keyword>
<evidence type="ECO:0000313" key="4">
    <source>
        <dbReference type="EMBL" id="OKL58504.1"/>
    </source>
</evidence>
<dbReference type="RefSeq" id="XP_020118625.1">
    <property type="nucleotide sequence ID" value="XM_020268501.1"/>
</dbReference>
<gene>
    <name evidence="4" type="ORF">UA08_06203</name>
</gene>
<dbReference type="SUPFAM" id="SSF46565">
    <property type="entry name" value="Chaperone J-domain"/>
    <property type="match status" value="1"/>
</dbReference>